<protein>
    <recommendedName>
        <fullName evidence="4">DUF2140 family protein</fullName>
    </recommendedName>
</protein>
<sequence>MYKRRGVNKWKWAFFTLLSSILLIIIVCSFIFYRLLTVEGESFIISDERELEGAEFQISTTVDDVNVWLQQQLEKDGHSNNNFHLYLEEYVHIRTEINAFGVTIPLQMEFDPHITNNGNLELVERSFMIGNYTLPAETVFVLLRNTVDLPEWIYIYPEERKFYLDLVNGISEDVQIKIDTFNLQDNNIKMRLFLS</sequence>
<keyword evidence="1" id="KW-0472">Membrane</keyword>
<dbReference type="eggNOG" id="COG4698">
    <property type="taxonomic scope" value="Bacteria"/>
</dbReference>
<dbReference type="RefSeq" id="WP_013488066.1">
    <property type="nucleotide sequence ID" value="NC_014829.1"/>
</dbReference>
<evidence type="ECO:0000313" key="3">
    <source>
        <dbReference type="Proteomes" id="UP000001401"/>
    </source>
</evidence>
<organism evidence="2 3">
    <name type="scientific">Evansella cellulosilytica (strain ATCC 21833 / DSM 2522 / FERM P-1141 / JCM 9156 / N-4)</name>
    <name type="common">Bacillus cellulosilyticus</name>
    <dbReference type="NCBI Taxonomy" id="649639"/>
    <lineage>
        <taxon>Bacteria</taxon>
        <taxon>Bacillati</taxon>
        <taxon>Bacillota</taxon>
        <taxon>Bacilli</taxon>
        <taxon>Bacillales</taxon>
        <taxon>Bacillaceae</taxon>
        <taxon>Evansella</taxon>
    </lineage>
</organism>
<evidence type="ECO:0000256" key="1">
    <source>
        <dbReference type="SAM" id="Phobius"/>
    </source>
</evidence>
<evidence type="ECO:0000313" key="2">
    <source>
        <dbReference type="EMBL" id="ADU29729.1"/>
    </source>
</evidence>
<dbReference type="STRING" id="649639.Bcell_1466"/>
<evidence type="ECO:0008006" key="4">
    <source>
        <dbReference type="Google" id="ProtNLM"/>
    </source>
</evidence>
<dbReference type="AlphaFoldDB" id="E6TUH3"/>
<dbReference type="Proteomes" id="UP000001401">
    <property type="component" value="Chromosome"/>
</dbReference>
<accession>E6TUH3</accession>
<gene>
    <name evidence="2" type="ordered locus">Bcell_1466</name>
</gene>
<proteinExistence type="predicted"/>
<keyword evidence="3" id="KW-1185">Reference proteome</keyword>
<dbReference type="HOGENOM" id="CLU_098230_0_1_9"/>
<keyword evidence="1" id="KW-1133">Transmembrane helix</keyword>
<dbReference type="OrthoDB" id="2412610at2"/>
<dbReference type="Pfam" id="PF09911">
    <property type="entry name" value="DUF2140"/>
    <property type="match status" value="1"/>
</dbReference>
<dbReference type="EMBL" id="CP002394">
    <property type="protein sequence ID" value="ADU29729.1"/>
    <property type="molecule type" value="Genomic_DNA"/>
</dbReference>
<keyword evidence="1" id="KW-0812">Transmembrane</keyword>
<dbReference type="InterPro" id="IPR018672">
    <property type="entry name" value="DUF2140"/>
</dbReference>
<feature type="transmembrane region" description="Helical" evidence="1">
    <location>
        <begin position="12"/>
        <end position="36"/>
    </location>
</feature>
<dbReference type="KEGG" id="bco:Bcell_1466"/>
<reference evidence="2 3" key="1">
    <citation type="submission" date="2010-12" db="EMBL/GenBank/DDBJ databases">
        <title>Complete sequence of Bacillus cellulosilyticus DSM 2522.</title>
        <authorList>
            <consortium name="US DOE Joint Genome Institute"/>
            <person name="Lucas S."/>
            <person name="Copeland A."/>
            <person name="Lapidus A."/>
            <person name="Cheng J.-F."/>
            <person name="Bruce D."/>
            <person name="Goodwin L."/>
            <person name="Pitluck S."/>
            <person name="Chertkov O."/>
            <person name="Detter J.C."/>
            <person name="Han C."/>
            <person name="Tapia R."/>
            <person name="Land M."/>
            <person name="Hauser L."/>
            <person name="Jeffries C."/>
            <person name="Kyrpides N."/>
            <person name="Ivanova N."/>
            <person name="Mikhailova N."/>
            <person name="Brumm P."/>
            <person name="Mead D."/>
            <person name="Woyke T."/>
        </authorList>
    </citation>
    <scope>NUCLEOTIDE SEQUENCE [LARGE SCALE GENOMIC DNA]</scope>
    <source>
        <strain evidence="3">ATCC 21833 / DSM 2522 / FERM P-1141 / JCM 9156 / N-4</strain>
    </source>
</reference>
<name>E6TUH3_EVAC2</name>